<evidence type="ECO:0000256" key="2">
    <source>
        <dbReference type="ARBA" id="ARBA00022475"/>
    </source>
</evidence>
<dbReference type="InterPro" id="IPR003660">
    <property type="entry name" value="HAMP_dom"/>
</dbReference>
<accession>A0ABW4MN25</accession>
<keyword evidence="11" id="KW-1185">Reference proteome</keyword>
<sequence>MKRTFTRQLGVIIVVVILLSMIITSVSTYLVSYEKTYEAAGIEAVGCANITTGLINPIEIEAIIAGDKDPEKLNEELNWTTAHKSIFEGQYILSLDGDILALDGNMQQQGFKAGDPFHMDPDIVKMIVESKHPHYSEIYEFGGMERITGYAPIFKDHDPTKEIIAINAIDFDAKIVQERTLDSVIDSFILGLLPMLLACVITILIIRRKTKPLTLLINNAKKVAEGDLTGDQIEIKNKDEIGDLAAAFNIMTNNLRNLINQVSFTTNNLAASAEQLTASSEQTKDATRQIAATMQQVASGVDKQVQSVEETSRTVNEMSIGVGQIAGNAQKVSASVIDTAEKASEGGESIRTAVDQMNSINHTFSELSEVIKGLGNRSKEIGKIIEVITSIASQTNLLALNAAIEAARAGEHGRGFAVVADEVRKLAEQSAESSNQISELILDIQKETKKAVAAMELATEEVVSGIGIVDTAGSNFSQIEESIHEVTYQIQEVSAAVQQMAAGAEQMVQSMRLISEIAEESEAGTQEVSASTEEQMASMDEISTSAGSLAHMAEELQDIVNKFKL</sequence>
<feature type="domain" description="HAMP" evidence="9">
    <location>
        <begin position="207"/>
        <end position="260"/>
    </location>
</feature>
<comment type="similarity">
    <text evidence="5">Belongs to the methyl-accepting chemotaxis (MCP) protein family.</text>
</comment>
<comment type="caution">
    <text evidence="10">The sequence shown here is derived from an EMBL/GenBank/DDBJ whole genome shotgun (WGS) entry which is preliminary data.</text>
</comment>
<feature type="domain" description="Methyl-accepting transducer" evidence="8">
    <location>
        <begin position="279"/>
        <end position="515"/>
    </location>
</feature>
<evidence type="ECO:0000256" key="7">
    <source>
        <dbReference type="SAM" id="Phobius"/>
    </source>
</evidence>
<dbReference type="PANTHER" id="PTHR32089:SF114">
    <property type="entry name" value="METHYL-ACCEPTING CHEMOTAXIS PROTEIN MCPB"/>
    <property type="match status" value="1"/>
</dbReference>
<dbReference type="InterPro" id="IPR004089">
    <property type="entry name" value="MCPsignal_dom"/>
</dbReference>
<dbReference type="Gene3D" id="6.10.340.10">
    <property type="match status" value="1"/>
</dbReference>
<evidence type="ECO:0000313" key="10">
    <source>
        <dbReference type="EMBL" id="MFD1779417.1"/>
    </source>
</evidence>
<dbReference type="PROSITE" id="PS50885">
    <property type="entry name" value="HAMP"/>
    <property type="match status" value="1"/>
</dbReference>
<protein>
    <submittedName>
        <fullName evidence="10">Methyl-accepting chemotaxis protein</fullName>
    </submittedName>
</protein>
<name>A0ABW4MN25_9BACI</name>
<dbReference type="SMART" id="SM00283">
    <property type="entry name" value="MA"/>
    <property type="match status" value="1"/>
</dbReference>
<dbReference type="EMBL" id="JBHUEK010000018">
    <property type="protein sequence ID" value="MFD1779417.1"/>
    <property type="molecule type" value="Genomic_DNA"/>
</dbReference>
<feature type="transmembrane region" description="Helical" evidence="7">
    <location>
        <begin position="9"/>
        <end position="31"/>
    </location>
</feature>
<evidence type="ECO:0000256" key="5">
    <source>
        <dbReference type="ARBA" id="ARBA00029447"/>
    </source>
</evidence>
<evidence type="ECO:0000259" key="9">
    <source>
        <dbReference type="PROSITE" id="PS50885"/>
    </source>
</evidence>
<keyword evidence="7" id="KW-1133">Transmembrane helix</keyword>
<evidence type="ECO:0000256" key="1">
    <source>
        <dbReference type="ARBA" id="ARBA00004236"/>
    </source>
</evidence>
<dbReference type="RefSeq" id="WP_388038573.1">
    <property type="nucleotide sequence ID" value="NZ_JBHUEK010000018.1"/>
</dbReference>
<dbReference type="Gene3D" id="1.10.287.950">
    <property type="entry name" value="Methyl-accepting chemotaxis protein"/>
    <property type="match status" value="1"/>
</dbReference>
<dbReference type="CDD" id="cd11386">
    <property type="entry name" value="MCP_signal"/>
    <property type="match status" value="1"/>
</dbReference>
<dbReference type="Pfam" id="PF00672">
    <property type="entry name" value="HAMP"/>
    <property type="match status" value="1"/>
</dbReference>
<keyword evidence="7" id="KW-0812">Transmembrane</keyword>
<comment type="subcellular location">
    <subcellularLocation>
        <location evidence="1">Cell membrane</location>
    </subcellularLocation>
</comment>
<gene>
    <name evidence="10" type="ORF">ACFSFW_12115</name>
</gene>
<dbReference type="CDD" id="cd06225">
    <property type="entry name" value="HAMP"/>
    <property type="match status" value="1"/>
</dbReference>
<evidence type="ECO:0000313" key="11">
    <source>
        <dbReference type="Proteomes" id="UP001597227"/>
    </source>
</evidence>
<keyword evidence="4 6" id="KW-0807">Transducer</keyword>
<dbReference type="Proteomes" id="UP001597227">
    <property type="component" value="Unassembled WGS sequence"/>
</dbReference>
<dbReference type="Pfam" id="PF00015">
    <property type="entry name" value="MCPsignal"/>
    <property type="match status" value="1"/>
</dbReference>
<proteinExistence type="inferred from homology"/>
<evidence type="ECO:0000256" key="3">
    <source>
        <dbReference type="ARBA" id="ARBA00023136"/>
    </source>
</evidence>
<keyword evidence="3 7" id="KW-0472">Membrane</keyword>
<evidence type="ECO:0000259" key="8">
    <source>
        <dbReference type="PROSITE" id="PS50111"/>
    </source>
</evidence>
<reference evidence="11" key="1">
    <citation type="journal article" date="2019" name="Int. J. Syst. Evol. Microbiol.">
        <title>The Global Catalogue of Microorganisms (GCM) 10K type strain sequencing project: providing services to taxonomists for standard genome sequencing and annotation.</title>
        <authorList>
            <consortium name="The Broad Institute Genomics Platform"/>
            <consortium name="The Broad Institute Genome Sequencing Center for Infectious Disease"/>
            <person name="Wu L."/>
            <person name="Ma J."/>
        </authorList>
    </citation>
    <scope>NUCLEOTIDE SEQUENCE [LARGE SCALE GENOMIC DNA]</scope>
    <source>
        <strain evidence="11">CCUG 15531</strain>
    </source>
</reference>
<evidence type="ECO:0000256" key="4">
    <source>
        <dbReference type="ARBA" id="ARBA00023224"/>
    </source>
</evidence>
<dbReference type="SUPFAM" id="SSF58104">
    <property type="entry name" value="Methyl-accepting chemotaxis protein (MCP) signaling domain"/>
    <property type="match status" value="1"/>
</dbReference>
<keyword evidence="2" id="KW-1003">Cell membrane</keyword>
<organism evidence="10 11">
    <name type="scientific">Fredinandcohnia salidurans</name>
    <dbReference type="NCBI Taxonomy" id="2595041"/>
    <lineage>
        <taxon>Bacteria</taxon>
        <taxon>Bacillati</taxon>
        <taxon>Bacillota</taxon>
        <taxon>Bacilli</taxon>
        <taxon>Bacillales</taxon>
        <taxon>Bacillaceae</taxon>
        <taxon>Fredinandcohnia</taxon>
    </lineage>
</organism>
<evidence type="ECO:0000256" key="6">
    <source>
        <dbReference type="PROSITE-ProRule" id="PRU00284"/>
    </source>
</evidence>
<dbReference type="PROSITE" id="PS50111">
    <property type="entry name" value="CHEMOTAXIS_TRANSDUC_2"/>
    <property type="match status" value="1"/>
</dbReference>
<feature type="transmembrane region" description="Helical" evidence="7">
    <location>
        <begin position="188"/>
        <end position="206"/>
    </location>
</feature>
<dbReference type="SMART" id="SM00304">
    <property type="entry name" value="HAMP"/>
    <property type="match status" value="2"/>
</dbReference>
<dbReference type="PANTHER" id="PTHR32089">
    <property type="entry name" value="METHYL-ACCEPTING CHEMOTAXIS PROTEIN MCPB"/>
    <property type="match status" value="1"/>
</dbReference>